<proteinExistence type="predicted"/>
<sequence length="103" mass="11409">MAVKFTLFLLAFVLLVTTMASSVEDIDDIESEGPPTKDSLRAQMLEARIYASKKRPTRGPAKAPAPSPIRAPIKLRFPIRPLPKFDIPGLFDWIIGQQSDTSN</sequence>
<feature type="signal peptide" evidence="1">
    <location>
        <begin position="1"/>
        <end position="22"/>
    </location>
</feature>
<name>A0AAV6WHF7_9LAMI</name>
<dbReference type="AlphaFoldDB" id="A0AAV6WHF7"/>
<gene>
    <name evidence="2" type="ORF">BUALT_Bualt16G0011600</name>
</gene>
<reference evidence="2" key="1">
    <citation type="submission" date="2019-10" db="EMBL/GenBank/DDBJ databases">
        <authorList>
            <person name="Zhang R."/>
            <person name="Pan Y."/>
            <person name="Wang J."/>
            <person name="Ma R."/>
            <person name="Yu S."/>
        </authorList>
    </citation>
    <scope>NUCLEOTIDE SEQUENCE</scope>
    <source>
        <strain evidence="2">LA-IB0</strain>
        <tissue evidence="2">Leaf</tissue>
    </source>
</reference>
<evidence type="ECO:0000313" key="2">
    <source>
        <dbReference type="EMBL" id="KAG8366857.1"/>
    </source>
</evidence>
<comment type="caution">
    <text evidence="2">The sequence shown here is derived from an EMBL/GenBank/DDBJ whole genome shotgun (WGS) entry which is preliminary data.</text>
</comment>
<dbReference type="Proteomes" id="UP000826271">
    <property type="component" value="Unassembled WGS sequence"/>
</dbReference>
<dbReference type="EMBL" id="WHWC01000016">
    <property type="protein sequence ID" value="KAG8366857.1"/>
    <property type="molecule type" value="Genomic_DNA"/>
</dbReference>
<organism evidence="2 3">
    <name type="scientific">Buddleja alternifolia</name>
    <dbReference type="NCBI Taxonomy" id="168488"/>
    <lineage>
        <taxon>Eukaryota</taxon>
        <taxon>Viridiplantae</taxon>
        <taxon>Streptophyta</taxon>
        <taxon>Embryophyta</taxon>
        <taxon>Tracheophyta</taxon>
        <taxon>Spermatophyta</taxon>
        <taxon>Magnoliopsida</taxon>
        <taxon>eudicotyledons</taxon>
        <taxon>Gunneridae</taxon>
        <taxon>Pentapetalae</taxon>
        <taxon>asterids</taxon>
        <taxon>lamiids</taxon>
        <taxon>Lamiales</taxon>
        <taxon>Scrophulariaceae</taxon>
        <taxon>Buddlejeae</taxon>
        <taxon>Buddleja</taxon>
    </lineage>
</organism>
<evidence type="ECO:0000256" key="1">
    <source>
        <dbReference type="SAM" id="SignalP"/>
    </source>
</evidence>
<protein>
    <submittedName>
        <fullName evidence="2">Uncharacterized protein</fullName>
    </submittedName>
</protein>
<feature type="chain" id="PRO_5043809493" evidence="1">
    <location>
        <begin position="23"/>
        <end position="103"/>
    </location>
</feature>
<keyword evidence="3" id="KW-1185">Reference proteome</keyword>
<accession>A0AAV6WHF7</accession>
<evidence type="ECO:0000313" key="3">
    <source>
        <dbReference type="Proteomes" id="UP000826271"/>
    </source>
</evidence>
<keyword evidence="1" id="KW-0732">Signal</keyword>